<feature type="region of interest" description="Disordered" evidence="9">
    <location>
        <begin position="128"/>
        <end position="157"/>
    </location>
</feature>
<evidence type="ECO:0007829" key="13">
    <source>
        <dbReference type="PeptideAtlas" id="A0A8V0ZJT3"/>
    </source>
</evidence>
<keyword evidence="4" id="KW-0689">Ribosomal protein</keyword>
<dbReference type="InterPro" id="IPR040008">
    <property type="entry name" value="Ribosomal_mL46"/>
</dbReference>
<reference evidence="11" key="3">
    <citation type="submission" date="2025-09" db="UniProtKB">
        <authorList>
            <consortium name="Ensembl"/>
        </authorList>
    </citation>
    <scope>IDENTIFICATION</scope>
    <source>
        <strain evidence="11">broiler</strain>
    </source>
</reference>
<evidence type="ECO:0000256" key="7">
    <source>
        <dbReference type="ARBA" id="ARBA00035190"/>
    </source>
</evidence>
<dbReference type="FunFam" id="3.90.79.10:FF:000018">
    <property type="entry name" value="39S ribosomal protein L46, mitochondrial"/>
    <property type="match status" value="1"/>
</dbReference>
<proteinExistence type="evidence at protein level"/>
<feature type="compositionally biased region" description="Low complexity" evidence="9">
    <location>
        <begin position="18"/>
        <end position="27"/>
    </location>
</feature>
<dbReference type="Pfam" id="PF11788">
    <property type="entry name" value="MRP-L46"/>
    <property type="match status" value="1"/>
</dbReference>
<dbReference type="GO" id="GO:0005762">
    <property type="term" value="C:mitochondrial large ribosomal subunit"/>
    <property type="evidence" value="ECO:0000318"/>
    <property type="project" value="GO_Central"/>
</dbReference>
<gene>
    <name evidence="11" type="primary">MRPL46</name>
</gene>
<reference evidence="11" key="2">
    <citation type="submission" date="2025-08" db="UniProtKB">
        <authorList>
            <consortium name="Ensembl"/>
        </authorList>
    </citation>
    <scope>IDENTIFICATION</scope>
    <source>
        <strain evidence="11">broiler</strain>
    </source>
</reference>
<evidence type="ECO:0000256" key="9">
    <source>
        <dbReference type="SAM" id="MobiDB-lite"/>
    </source>
</evidence>
<feature type="domain" description="Large ribosomal subunit protein mL46 N-terminal" evidence="10">
    <location>
        <begin position="204"/>
        <end position="271"/>
    </location>
</feature>
<evidence type="ECO:0000256" key="3">
    <source>
        <dbReference type="ARBA" id="ARBA00022946"/>
    </source>
</evidence>
<organism evidence="11 12">
    <name type="scientific">Gallus gallus</name>
    <name type="common">Chicken</name>
    <dbReference type="NCBI Taxonomy" id="9031"/>
    <lineage>
        <taxon>Eukaryota</taxon>
        <taxon>Metazoa</taxon>
        <taxon>Chordata</taxon>
        <taxon>Craniata</taxon>
        <taxon>Vertebrata</taxon>
        <taxon>Euteleostomi</taxon>
        <taxon>Archelosauria</taxon>
        <taxon>Archosauria</taxon>
        <taxon>Dinosauria</taxon>
        <taxon>Saurischia</taxon>
        <taxon>Theropoda</taxon>
        <taxon>Coelurosauria</taxon>
        <taxon>Aves</taxon>
        <taxon>Neognathae</taxon>
        <taxon>Galloanserae</taxon>
        <taxon>Galliformes</taxon>
        <taxon>Phasianidae</taxon>
        <taxon>Phasianinae</taxon>
        <taxon>Gallus</taxon>
    </lineage>
</organism>
<name>A0A8V0ZJT3_CHICK</name>
<dbReference type="Gene3D" id="3.90.79.10">
    <property type="entry name" value="Nucleoside Triphosphate Pyrophosphohydrolase"/>
    <property type="match status" value="1"/>
</dbReference>
<dbReference type="PANTHER" id="PTHR13124">
    <property type="entry name" value="39S RIBOSOMAL PROTEIN L46, MITOCHONDRIAL PRECURSOR-RELATED"/>
    <property type="match status" value="1"/>
</dbReference>
<dbReference type="OrthoDB" id="194611at2759"/>
<dbReference type="AlphaFoldDB" id="A0A8V0ZJT3"/>
<feature type="region of interest" description="Disordered" evidence="9">
    <location>
        <begin position="1"/>
        <end position="95"/>
    </location>
</feature>
<feature type="compositionally biased region" description="Low complexity" evidence="9">
    <location>
        <begin position="128"/>
        <end position="139"/>
    </location>
</feature>
<comment type="similarity">
    <text evidence="2">Belongs to the mitochondrion-specific ribosomal protein mL46 family.</text>
</comment>
<dbReference type="InterPro" id="IPR015797">
    <property type="entry name" value="NUDIX_hydrolase-like_dom_sf"/>
</dbReference>
<feature type="region of interest" description="Disordered" evidence="9">
    <location>
        <begin position="220"/>
        <end position="240"/>
    </location>
</feature>
<evidence type="ECO:0000313" key="12">
    <source>
        <dbReference type="Proteomes" id="UP000000539"/>
    </source>
</evidence>
<dbReference type="InterPro" id="IPR021757">
    <property type="entry name" value="Ribosomal_mL46_N"/>
</dbReference>
<dbReference type="GO" id="GO:0005743">
    <property type="term" value="C:mitochondrial inner membrane"/>
    <property type="evidence" value="ECO:0007669"/>
    <property type="project" value="UniProtKB-ARBA"/>
</dbReference>
<keyword evidence="5" id="KW-0496">Mitochondrion</keyword>
<dbReference type="CDD" id="cd04661">
    <property type="entry name" value="NUDIX_MRP_L46"/>
    <property type="match status" value="1"/>
</dbReference>
<evidence type="ECO:0000259" key="10">
    <source>
        <dbReference type="Pfam" id="PF11788"/>
    </source>
</evidence>
<dbReference type="GeneTree" id="ENSGT00390000015400"/>
<feature type="compositionally biased region" description="Basic residues" evidence="9">
    <location>
        <begin position="29"/>
        <end position="46"/>
    </location>
</feature>
<dbReference type="Proteomes" id="UP000000539">
    <property type="component" value="Chromosome 10"/>
</dbReference>
<evidence type="ECO:0000256" key="5">
    <source>
        <dbReference type="ARBA" id="ARBA00023128"/>
    </source>
</evidence>
<accession>A0A8V0ZJT3</accession>
<dbReference type="Ensembl" id="ENSGALT00010048829.1">
    <property type="protein sequence ID" value="ENSGALP00010028863.1"/>
    <property type="gene ID" value="ENSGALG00010020224.1"/>
</dbReference>
<evidence type="ECO:0000256" key="2">
    <source>
        <dbReference type="ARBA" id="ARBA00009070"/>
    </source>
</evidence>
<comment type="subcellular location">
    <subcellularLocation>
        <location evidence="1">Mitochondrion</location>
    </subcellularLocation>
</comment>
<evidence type="ECO:0000256" key="1">
    <source>
        <dbReference type="ARBA" id="ARBA00004173"/>
    </source>
</evidence>
<dbReference type="GO" id="GO:0003735">
    <property type="term" value="F:structural constituent of ribosome"/>
    <property type="evidence" value="ECO:0000318"/>
    <property type="project" value="GO_Central"/>
</dbReference>
<keyword evidence="3" id="KW-0809">Transit peptide</keyword>
<keyword evidence="6" id="KW-0687">Ribonucleoprotein</keyword>
<sequence length="409" mass="45529">GREQRSGRTPSPPGTNEPRTPTSSPPLTRRPRRAAVARRPSARRAWRPPSRERRPAAPPSARGTTGAGRKDGGAGRKDGCAQFGALRVPPKRDGGARVVGCGVRPAAEHRSSRCCSPAVEALRGPVPAEAAPHHAAPPEGGRGDGGPHGAGSGALPGGKWLPRGWEVLWKHLESCVQFWASHCNQAPSLEVFRNCGDVALRAVIELEKSHYSDHEIRKLEEEEQLRRRKESLHDDDNEGLGRTVVMAQDLEEKWEQKLLQFSPAPRVTDADKKNDRTSLNRKLDSNLMLLVKQKIGNQELWLLPQVEWQPGETLRSTVERAMATFLGDHIQAKILGNAPYGIYKYKFPRAIRTEDNVGAKVFFYKAFLQSSDLSQAELKKDYLWVTKDELGDYLKSEYLKKVNRFLLDL</sequence>
<keyword evidence="13" id="KW-1267">Proteomics identification</keyword>
<evidence type="ECO:0000256" key="8">
    <source>
        <dbReference type="ARBA" id="ARBA00035534"/>
    </source>
</evidence>
<evidence type="ECO:0000256" key="6">
    <source>
        <dbReference type="ARBA" id="ARBA00023274"/>
    </source>
</evidence>
<protein>
    <recommendedName>
        <fullName evidence="7">Large ribosomal subunit protein mL46</fullName>
    </recommendedName>
    <alternativeName>
        <fullName evidence="8">39S ribosomal protein L46, mitochondrial</fullName>
    </alternativeName>
</protein>
<dbReference type="PANTHER" id="PTHR13124:SF12">
    <property type="entry name" value="LARGE RIBOSOMAL SUBUNIT PROTEIN ML46"/>
    <property type="match status" value="1"/>
</dbReference>
<evidence type="ECO:0000256" key="4">
    <source>
        <dbReference type="ARBA" id="ARBA00022980"/>
    </source>
</evidence>
<feature type="compositionally biased region" description="Basic and acidic residues" evidence="9">
    <location>
        <begin position="68"/>
        <end position="79"/>
    </location>
</feature>
<feature type="compositionally biased region" description="Gly residues" evidence="9">
    <location>
        <begin position="143"/>
        <end position="156"/>
    </location>
</feature>
<dbReference type="FunCoup" id="A0A8V0ZJT3">
    <property type="interactions" value="790"/>
</dbReference>
<dbReference type="InterPro" id="IPR033650">
    <property type="entry name" value="Ribosomal_mL46_NUDIX"/>
</dbReference>
<evidence type="ECO:0000313" key="11">
    <source>
        <dbReference type="Ensembl" id="ENSGALP00010028863.1"/>
    </source>
</evidence>
<dbReference type="SUPFAM" id="SSF55811">
    <property type="entry name" value="Nudix"/>
    <property type="match status" value="1"/>
</dbReference>
<reference evidence="11" key="1">
    <citation type="submission" date="2020-11" db="EMBL/GenBank/DDBJ databases">
        <title>Gallus gallus (Chicken) genome, bGalGal1, GRCg7b, maternal haplotype autosomes + Z &amp; W.</title>
        <authorList>
            <person name="Warren W."/>
            <person name="Formenti G."/>
            <person name="Fedrigo O."/>
            <person name="Haase B."/>
            <person name="Mountcastle J."/>
            <person name="Balacco J."/>
            <person name="Tracey A."/>
            <person name="Schneider V."/>
            <person name="Okimoto R."/>
            <person name="Cheng H."/>
            <person name="Hawken R."/>
            <person name="Howe K."/>
            <person name="Jarvis E.D."/>
        </authorList>
    </citation>
    <scope>NUCLEOTIDE SEQUENCE [LARGE SCALE GENOMIC DNA]</scope>
    <source>
        <strain evidence="11">Broiler</strain>
    </source>
</reference>
<keyword evidence="12" id="KW-1185">Reference proteome</keyword>